<comment type="caution">
    <text evidence="2">The sequence shown here is derived from an EMBL/GenBank/DDBJ whole genome shotgun (WGS) entry which is preliminary data.</text>
</comment>
<name>A0ABT6FHP1_9BACT</name>
<dbReference type="EMBL" id="JARRAG010000002">
    <property type="protein sequence ID" value="MDG3007111.1"/>
    <property type="molecule type" value="Genomic_DNA"/>
</dbReference>
<keyword evidence="1" id="KW-0812">Transmembrane</keyword>
<dbReference type="Proteomes" id="UP001216907">
    <property type="component" value="Unassembled WGS sequence"/>
</dbReference>
<sequence>MASPQAAPPSLDAAREATWSLVDGRVATFHAPRLIRPGREAFCRSLAARAARLPGVIWVQVCTSTSTWRVEFADEAVDAEEVSALLVRCIAEAVRDVSVRESTDREPSLVRRASKVVRRVRSAAFPRSTRGRDLLLAGGSFLMVGVGVVLPGIPSAPFALSALYFSVRLWPGLRQWLARFPRLLAVLDAPLPRPELREVVRTVVIAALAVGTFAFLHPPLILVVGLEVVLLAVYVGRWLRRDAGADAHESVAAPPQAWWDQRVGNGIVLPISA</sequence>
<gene>
    <name evidence="2" type="ORF">PZE19_25380</name>
</gene>
<keyword evidence="3" id="KW-1185">Reference proteome</keyword>
<evidence type="ECO:0008006" key="4">
    <source>
        <dbReference type="Google" id="ProtNLM"/>
    </source>
</evidence>
<evidence type="ECO:0000256" key="1">
    <source>
        <dbReference type="SAM" id="Phobius"/>
    </source>
</evidence>
<proteinExistence type="predicted"/>
<dbReference type="RefSeq" id="WP_277863400.1">
    <property type="nucleotide sequence ID" value="NZ_JARRAG010000002.1"/>
</dbReference>
<accession>A0ABT6FHP1</accession>
<feature type="transmembrane region" description="Helical" evidence="1">
    <location>
        <begin position="221"/>
        <end position="239"/>
    </location>
</feature>
<protein>
    <recommendedName>
        <fullName evidence="4">Inner membrane protein YbaN</fullName>
    </recommendedName>
</protein>
<reference evidence="2 3" key="1">
    <citation type="submission" date="2023-03" db="EMBL/GenBank/DDBJ databases">
        <title>Paludisphaera mucosa sp. nov. a novel planctomycete from northern fen.</title>
        <authorList>
            <person name="Ivanova A."/>
        </authorList>
    </citation>
    <scope>NUCLEOTIDE SEQUENCE [LARGE SCALE GENOMIC DNA]</scope>
    <source>
        <strain evidence="2 3">Pla2</strain>
    </source>
</reference>
<keyword evidence="1" id="KW-0472">Membrane</keyword>
<evidence type="ECO:0000313" key="3">
    <source>
        <dbReference type="Proteomes" id="UP001216907"/>
    </source>
</evidence>
<feature type="transmembrane region" description="Helical" evidence="1">
    <location>
        <begin position="134"/>
        <end position="153"/>
    </location>
</feature>
<organism evidence="2 3">
    <name type="scientific">Paludisphaera mucosa</name>
    <dbReference type="NCBI Taxonomy" id="3030827"/>
    <lineage>
        <taxon>Bacteria</taxon>
        <taxon>Pseudomonadati</taxon>
        <taxon>Planctomycetota</taxon>
        <taxon>Planctomycetia</taxon>
        <taxon>Isosphaerales</taxon>
        <taxon>Isosphaeraceae</taxon>
        <taxon>Paludisphaera</taxon>
    </lineage>
</organism>
<keyword evidence="1" id="KW-1133">Transmembrane helix</keyword>
<evidence type="ECO:0000313" key="2">
    <source>
        <dbReference type="EMBL" id="MDG3007111.1"/>
    </source>
</evidence>